<name>A0A3M0GDG5_9FLAO</name>
<sequence length="281" mass="31669">MRILIYTALIALFFTSCASTKHKDISYLGTDKVLSLDGTSVPAPTLNIYEPNGKKNKPSPVLIYVHGGNWNKGKKEIYWWLGRNFAKNDVLAVLPGYTLSPNASYDEMAQQIAQAILWTKENASNYGGDPSQIYITGHSAGGHLGALAVLNPKYGIYADDIKGIILNDSAGLDMHHYLQSNPPQEYNNYKTTWTTDEQKWKDASPIYFLNEKTPPVMIYLSSKTYKSITVANNRFTEALQEFQPGVAPIILDKKHVPMITQYIFGWSDRFDEIIQFMQDNK</sequence>
<dbReference type="Proteomes" id="UP000281985">
    <property type="component" value="Unassembled WGS sequence"/>
</dbReference>
<keyword evidence="2" id="KW-0732">Signal</keyword>
<gene>
    <name evidence="4" type="ORF">EAX61_04485</name>
</gene>
<evidence type="ECO:0000313" key="5">
    <source>
        <dbReference type="Proteomes" id="UP000281985"/>
    </source>
</evidence>
<feature type="chain" id="PRO_5018239063" evidence="2">
    <location>
        <begin position="19"/>
        <end position="281"/>
    </location>
</feature>
<dbReference type="InterPro" id="IPR049492">
    <property type="entry name" value="BD-FAE-like_dom"/>
</dbReference>
<dbReference type="GO" id="GO:0016787">
    <property type="term" value="F:hydrolase activity"/>
    <property type="evidence" value="ECO:0007669"/>
    <property type="project" value="UniProtKB-KW"/>
</dbReference>
<dbReference type="AlphaFoldDB" id="A0A3M0GDG5"/>
<dbReference type="OrthoDB" id="9777975at2"/>
<dbReference type="PANTHER" id="PTHR48081:SF33">
    <property type="entry name" value="KYNURENINE FORMAMIDASE"/>
    <property type="match status" value="1"/>
</dbReference>
<dbReference type="Pfam" id="PF20434">
    <property type="entry name" value="BD-FAE"/>
    <property type="match status" value="1"/>
</dbReference>
<dbReference type="InterPro" id="IPR050300">
    <property type="entry name" value="GDXG_lipolytic_enzyme"/>
</dbReference>
<dbReference type="RefSeq" id="WP_121916478.1">
    <property type="nucleotide sequence ID" value="NZ_REFV01000003.1"/>
</dbReference>
<feature type="signal peptide" evidence="2">
    <location>
        <begin position="1"/>
        <end position="18"/>
    </location>
</feature>
<evidence type="ECO:0000256" key="1">
    <source>
        <dbReference type="ARBA" id="ARBA00022801"/>
    </source>
</evidence>
<keyword evidence="1 4" id="KW-0378">Hydrolase</keyword>
<organism evidence="4 5">
    <name type="scientific">Dokdonia sinensis</name>
    <dbReference type="NCBI Taxonomy" id="2479847"/>
    <lineage>
        <taxon>Bacteria</taxon>
        <taxon>Pseudomonadati</taxon>
        <taxon>Bacteroidota</taxon>
        <taxon>Flavobacteriia</taxon>
        <taxon>Flavobacteriales</taxon>
        <taxon>Flavobacteriaceae</taxon>
        <taxon>Dokdonia</taxon>
    </lineage>
</organism>
<dbReference type="SUPFAM" id="SSF53474">
    <property type="entry name" value="alpha/beta-Hydrolases"/>
    <property type="match status" value="1"/>
</dbReference>
<dbReference type="Gene3D" id="3.40.50.1820">
    <property type="entry name" value="alpha/beta hydrolase"/>
    <property type="match status" value="1"/>
</dbReference>
<dbReference type="EMBL" id="REFV01000003">
    <property type="protein sequence ID" value="RMB62844.1"/>
    <property type="molecule type" value="Genomic_DNA"/>
</dbReference>
<protein>
    <submittedName>
        <fullName evidence="4">Alpha/beta hydrolase</fullName>
    </submittedName>
</protein>
<reference evidence="4 5" key="1">
    <citation type="submission" date="2018-10" db="EMBL/GenBank/DDBJ databases">
        <title>Dokdonia luteus sp. nov., isolated from sea water.</title>
        <authorList>
            <person name="Zhou L.Y."/>
            <person name="Du Z.J."/>
        </authorList>
    </citation>
    <scope>NUCLEOTIDE SEQUENCE [LARGE SCALE GENOMIC DNA]</scope>
    <source>
        <strain evidence="4 5">SH27</strain>
    </source>
</reference>
<dbReference type="PROSITE" id="PS51257">
    <property type="entry name" value="PROKAR_LIPOPROTEIN"/>
    <property type="match status" value="1"/>
</dbReference>
<accession>A0A3M0GDG5</accession>
<comment type="caution">
    <text evidence="4">The sequence shown here is derived from an EMBL/GenBank/DDBJ whole genome shotgun (WGS) entry which is preliminary data.</text>
</comment>
<keyword evidence="5" id="KW-1185">Reference proteome</keyword>
<dbReference type="InterPro" id="IPR029058">
    <property type="entry name" value="AB_hydrolase_fold"/>
</dbReference>
<proteinExistence type="predicted"/>
<evidence type="ECO:0000256" key="2">
    <source>
        <dbReference type="SAM" id="SignalP"/>
    </source>
</evidence>
<feature type="domain" description="BD-FAE-like" evidence="3">
    <location>
        <begin position="46"/>
        <end position="220"/>
    </location>
</feature>
<evidence type="ECO:0000313" key="4">
    <source>
        <dbReference type="EMBL" id="RMB62844.1"/>
    </source>
</evidence>
<dbReference type="PANTHER" id="PTHR48081">
    <property type="entry name" value="AB HYDROLASE SUPERFAMILY PROTEIN C4A8.06C"/>
    <property type="match status" value="1"/>
</dbReference>
<evidence type="ECO:0000259" key="3">
    <source>
        <dbReference type="Pfam" id="PF20434"/>
    </source>
</evidence>